<feature type="compositionally biased region" description="Polar residues" evidence="1">
    <location>
        <begin position="53"/>
        <end position="62"/>
    </location>
</feature>
<evidence type="ECO:0000313" key="2">
    <source>
        <dbReference type="EMBL" id="KAL0461228.1"/>
    </source>
</evidence>
<dbReference type="EMBL" id="JACGWN010000001">
    <property type="protein sequence ID" value="KAL0461228.1"/>
    <property type="molecule type" value="Genomic_DNA"/>
</dbReference>
<evidence type="ECO:0008006" key="3">
    <source>
        <dbReference type="Google" id="ProtNLM"/>
    </source>
</evidence>
<sequence>MHGQKGCKLFDIEKKVTLVSRDVVFHENRFPYEGEQTDPITCSLPLPLQDISTDSNLDSSVPDNEEKDHTTQPPATDNILPELRRFTRTISKPHWMNDFICNYSINQTPPIVSAISSAHAVFAVSISDFQEPQTYNQTTQSDWINVMKADIQALENNQTWDITHLLHDKKAIGCRWIYKLKLRPDGTVDRHKARLVANN</sequence>
<name>A0AAW2Y6C8_9LAMI</name>
<accession>A0AAW2Y6C8</accession>
<dbReference type="AlphaFoldDB" id="A0AAW2Y6C8"/>
<feature type="region of interest" description="Disordered" evidence="1">
    <location>
        <begin position="53"/>
        <end position="77"/>
    </location>
</feature>
<organism evidence="2">
    <name type="scientific">Sesamum latifolium</name>
    <dbReference type="NCBI Taxonomy" id="2727402"/>
    <lineage>
        <taxon>Eukaryota</taxon>
        <taxon>Viridiplantae</taxon>
        <taxon>Streptophyta</taxon>
        <taxon>Embryophyta</taxon>
        <taxon>Tracheophyta</taxon>
        <taxon>Spermatophyta</taxon>
        <taxon>Magnoliopsida</taxon>
        <taxon>eudicotyledons</taxon>
        <taxon>Gunneridae</taxon>
        <taxon>Pentapetalae</taxon>
        <taxon>asterids</taxon>
        <taxon>lamiids</taxon>
        <taxon>Lamiales</taxon>
        <taxon>Pedaliaceae</taxon>
        <taxon>Sesamum</taxon>
    </lineage>
</organism>
<reference evidence="2" key="2">
    <citation type="journal article" date="2024" name="Plant">
        <title>Genomic evolution and insights into agronomic trait innovations of Sesamum species.</title>
        <authorList>
            <person name="Miao H."/>
            <person name="Wang L."/>
            <person name="Qu L."/>
            <person name="Liu H."/>
            <person name="Sun Y."/>
            <person name="Le M."/>
            <person name="Wang Q."/>
            <person name="Wei S."/>
            <person name="Zheng Y."/>
            <person name="Lin W."/>
            <person name="Duan Y."/>
            <person name="Cao H."/>
            <person name="Xiong S."/>
            <person name="Wang X."/>
            <person name="Wei L."/>
            <person name="Li C."/>
            <person name="Ma Q."/>
            <person name="Ju M."/>
            <person name="Zhao R."/>
            <person name="Li G."/>
            <person name="Mu C."/>
            <person name="Tian Q."/>
            <person name="Mei H."/>
            <person name="Zhang T."/>
            <person name="Gao T."/>
            <person name="Zhang H."/>
        </authorList>
    </citation>
    <scope>NUCLEOTIDE SEQUENCE</scope>
    <source>
        <strain evidence="2">KEN1</strain>
    </source>
</reference>
<evidence type="ECO:0000256" key="1">
    <source>
        <dbReference type="SAM" id="MobiDB-lite"/>
    </source>
</evidence>
<gene>
    <name evidence="2" type="ORF">Slati_0010400</name>
</gene>
<comment type="caution">
    <text evidence="2">The sequence shown here is derived from an EMBL/GenBank/DDBJ whole genome shotgun (WGS) entry which is preliminary data.</text>
</comment>
<protein>
    <recommendedName>
        <fullName evidence="3">Reverse transcriptase Ty1/copia-type domain-containing protein</fullName>
    </recommendedName>
</protein>
<proteinExistence type="predicted"/>
<reference evidence="2" key="1">
    <citation type="submission" date="2020-06" db="EMBL/GenBank/DDBJ databases">
        <authorList>
            <person name="Li T."/>
            <person name="Hu X."/>
            <person name="Zhang T."/>
            <person name="Song X."/>
            <person name="Zhang H."/>
            <person name="Dai N."/>
            <person name="Sheng W."/>
            <person name="Hou X."/>
            <person name="Wei L."/>
        </authorList>
    </citation>
    <scope>NUCLEOTIDE SEQUENCE</scope>
    <source>
        <strain evidence="2">KEN1</strain>
        <tissue evidence="2">Leaf</tissue>
    </source>
</reference>